<evidence type="ECO:0000256" key="1">
    <source>
        <dbReference type="SAM" id="MobiDB-lite"/>
    </source>
</evidence>
<evidence type="ECO:0000313" key="3">
    <source>
        <dbReference type="Proteomes" id="UP001054252"/>
    </source>
</evidence>
<accession>A0AAV5KZV7</accession>
<gene>
    <name evidence="2" type="ORF">SLEP1_g39210</name>
</gene>
<proteinExistence type="predicted"/>
<sequence>MMVVWIPSGLCPNTLTYLPSMSSLHKLLGCCTWGGDDAGTAGTACSGEVPAGRSAEVASSGAALPSPPPAADTASPSTAAVAVAAAAAVDSAPAAFVAAIQNHRFASLSPPLTIFVSIHGGHKFVSLHQKPIWFQSTPLIFH</sequence>
<organism evidence="2 3">
    <name type="scientific">Rubroshorea leprosula</name>
    <dbReference type="NCBI Taxonomy" id="152421"/>
    <lineage>
        <taxon>Eukaryota</taxon>
        <taxon>Viridiplantae</taxon>
        <taxon>Streptophyta</taxon>
        <taxon>Embryophyta</taxon>
        <taxon>Tracheophyta</taxon>
        <taxon>Spermatophyta</taxon>
        <taxon>Magnoliopsida</taxon>
        <taxon>eudicotyledons</taxon>
        <taxon>Gunneridae</taxon>
        <taxon>Pentapetalae</taxon>
        <taxon>rosids</taxon>
        <taxon>malvids</taxon>
        <taxon>Malvales</taxon>
        <taxon>Dipterocarpaceae</taxon>
        <taxon>Rubroshorea</taxon>
    </lineage>
</organism>
<comment type="caution">
    <text evidence="2">The sequence shown here is derived from an EMBL/GenBank/DDBJ whole genome shotgun (WGS) entry which is preliminary data.</text>
</comment>
<name>A0AAV5KZV7_9ROSI</name>
<keyword evidence="3" id="KW-1185">Reference proteome</keyword>
<protein>
    <submittedName>
        <fullName evidence="2">Uncharacterized protein</fullName>
    </submittedName>
</protein>
<reference evidence="2 3" key="1">
    <citation type="journal article" date="2021" name="Commun. Biol.">
        <title>The genome of Shorea leprosula (Dipterocarpaceae) highlights the ecological relevance of drought in aseasonal tropical rainforests.</title>
        <authorList>
            <person name="Ng K.K.S."/>
            <person name="Kobayashi M.J."/>
            <person name="Fawcett J.A."/>
            <person name="Hatakeyama M."/>
            <person name="Paape T."/>
            <person name="Ng C.H."/>
            <person name="Ang C.C."/>
            <person name="Tnah L.H."/>
            <person name="Lee C.T."/>
            <person name="Nishiyama T."/>
            <person name="Sese J."/>
            <person name="O'Brien M.J."/>
            <person name="Copetti D."/>
            <person name="Mohd Noor M.I."/>
            <person name="Ong R.C."/>
            <person name="Putra M."/>
            <person name="Sireger I.Z."/>
            <person name="Indrioko S."/>
            <person name="Kosugi Y."/>
            <person name="Izuno A."/>
            <person name="Isagi Y."/>
            <person name="Lee S.L."/>
            <person name="Shimizu K.K."/>
        </authorList>
    </citation>
    <scope>NUCLEOTIDE SEQUENCE [LARGE SCALE GENOMIC DNA]</scope>
    <source>
        <strain evidence="2">214</strain>
    </source>
</reference>
<feature type="region of interest" description="Disordered" evidence="1">
    <location>
        <begin position="56"/>
        <end position="75"/>
    </location>
</feature>
<dbReference type="Proteomes" id="UP001054252">
    <property type="component" value="Unassembled WGS sequence"/>
</dbReference>
<dbReference type="EMBL" id="BPVZ01000086">
    <property type="protein sequence ID" value="GKV30395.1"/>
    <property type="molecule type" value="Genomic_DNA"/>
</dbReference>
<dbReference type="AlphaFoldDB" id="A0AAV5KZV7"/>
<evidence type="ECO:0000313" key="2">
    <source>
        <dbReference type="EMBL" id="GKV30395.1"/>
    </source>
</evidence>